<accession>A0AAD5QYA6</accession>
<dbReference type="AlphaFoldDB" id="A0AAD5QYA6"/>
<name>A0AAD5QYA6_PARTN</name>
<proteinExistence type="predicted"/>
<sequence length="231" mass="25242">MTIITYMARFLMNPTMTSLLVTIATVFGCGVMPAGQASTRTFMVRGFTLPVSMVYSTAPSVRARFPGIAFSEEGAKAFVRRIVMQTVFDVLERQARSALLPDPAISAILGQLDVQISYNPLNCPLAVTPEQMHMAENNDKDNCVIVSNTVTVICKGMRDRKCSEPQPNGPTIRPVPSQYLTISGTLMTSNIIMANWSRMMWQSVVNRAVRMLASGPLKSHFISASATVDGN</sequence>
<organism evidence="1 2">
    <name type="scientific">Parelaphostrongylus tenuis</name>
    <name type="common">Meningeal worm</name>
    <dbReference type="NCBI Taxonomy" id="148309"/>
    <lineage>
        <taxon>Eukaryota</taxon>
        <taxon>Metazoa</taxon>
        <taxon>Ecdysozoa</taxon>
        <taxon>Nematoda</taxon>
        <taxon>Chromadorea</taxon>
        <taxon>Rhabditida</taxon>
        <taxon>Rhabditina</taxon>
        <taxon>Rhabditomorpha</taxon>
        <taxon>Strongyloidea</taxon>
        <taxon>Metastrongylidae</taxon>
        <taxon>Parelaphostrongylus</taxon>
    </lineage>
</organism>
<reference evidence="1" key="1">
    <citation type="submission" date="2021-06" db="EMBL/GenBank/DDBJ databases">
        <title>Parelaphostrongylus tenuis whole genome reference sequence.</title>
        <authorList>
            <person name="Garwood T.J."/>
            <person name="Larsen P.A."/>
            <person name="Fountain-Jones N.M."/>
            <person name="Garbe J.R."/>
            <person name="Macchietto M.G."/>
            <person name="Kania S.A."/>
            <person name="Gerhold R.W."/>
            <person name="Richards J.E."/>
            <person name="Wolf T.M."/>
        </authorList>
    </citation>
    <scope>NUCLEOTIDE SEQUENCE</scope>
    <source>
        <strain evidence="1">MNPRO001-30</strain>
        <tissue evidence="1">Meninges</tissue>
    </source>
</reference>
<evidence type="ECO:0000313" key="2">
    <source>
        <dbReference type="Proteomes" id="UP001196413"/>
    </source>
</evidence>
<evidence type="ECO:0000313" key="1">
    <source>
        <dbReference type="EMBL" id="KAJ1366115.1"/>
    </source>
</evidence>
<dbReference type="Proteomes" id="UP001196413">
    <property type="component" value="Unassembled WGS sequence"/>
</dbReference>
<dbReference type="EMBL" id="JAHQIW010005469">
    <property type="protein sequence ID" value="KAJ1366115.1"/>
    <property type="molecule type" value="Genomic_DNA"/>
</dbReference>
<comment type="caution">
    <text evidence="1">The sequence shown here is derived from an EMBL/GenBank/DDBJ whole genome shotgun (WGS) entry which is preliminary data.</text>
</comment>
<keyword evidence="2" id="KW-1185">Reference proteome</keyword>
<protein>
    <submittedName>
        <fullName evidence="1">Uncharacterized protein</fullName>
    </submittedName>
</protein>
<gene>
    <name evidence="1" type="ORF">KIN20_026710</name>
</gene>